<dbReference type="InterPro" id="IPR014381">
    <property type="entry name" value="Arch_Rpo5/euc_Rpb5"/>
</dbReference>
<dbReference type="GO" id="GO:0000428">
    <property type="term" value="C:DNA-directed RNA polymerase complex"/>
    <property type="evidence" value="ECO:0007669"/>
    <property type="project" value="UniProtKB-KW"/>
</dbReference>
<comment type="caution">
    <text evidence="6">The sequence shown here is derived from an EMBL/GenBank/DDBJ whole genome shotgun (WGS) entry which is preliminary data.</text>
</comment>
<dbReference type="FunFam" id="3.90.940.20:FF:000001">
    <property type="entry name" value="DNA-directed RNA polymerases I, II, and III subunit RPABC1"/>
    <property type="match status" value="1"/>
</dbReference>
<organism evidence="6">
    <name type="scientific">Staphylothermus marinus</name>
    <dbReference type="NCBI Taxonomy" id="2280"/>
    <lineage>
        <taxon>Archaea</taxon>
        <taxon>Thermoproteota</taxon>
        <taxon>Thermoprotei</taxon>
        <taxon>Desulfurococcales</taxon>
        <taxon>Desulfurococcaceae</taxon>
        <taxon>Staphylothermus</taxon>
    </lineage>
</organism>
<dbReference type="GO" id="GO:0006366">
    <property type="term" value="P:transcription by RNA polymerase II"/>
    <property type="evidence" value="ECO:0007669"/>
    <property type="project" value="TreeGrafter"/>
</dbReference>
<reference evidence="6" key="1">
    <citation type="journal article" date="2020" name="mSystems">
        <title>Genome- and Community-Level Interaction Insights into Carbon Utilization and Element Cycling Functions of Hydrothermarchaeota in Hydrothermal Sediment.</title>
        <authorList>
            <person name="Zhou Z."/>
            <person name="Liu Y."/>
            <person name="Xu W."/>
            <person name="Pan J."/>
            <person name="Luo Z.H."/>
            <person name="Li M."/>
        </authorList>
    </citation>
    <scope>NUCLEOTIDE SEQUENCE [LARGE SCALE GENOMIC DNA]</scope>
    <source>
        <strain evidence="7">SpSt-622</strain>
        <strain evidence="6">SpSt-642</strain>
    </source>
</reference>
<evidence type="ECO:0000256" key="1">
    <source>
        <dbReference type="ARBA" id="ARBA00022478"/>
    </source>
</evidence>
<proteinExistence type="inferred from homology"/>
<dbReference type="GO" id="GO:0003899">
    <property type="term" value="F:DNA-directed RNA polymerase activity"/>
    <property type="evidence" value="ECO:0007669"/>
    <property type="project" value="UniProtKB-UniRule"/>
</dbReference>
<evidence type="ECO:0000256" key="2">
    <source>
        <dbReference type="ARBA" id="ARBA00022695"/>
    </source>
</evidence>
<keyword evidence="4 6" id="KW-0808">Transferase</keyword>
<dbReference type="GO" id="GO:0006362">
    <property type="term" value="P:transcription elongation by RNA polymerase I"/>
    <property type="evidence" value="ECO:0007669"/>
    <property type="project" value="TreeGrafter"/>
</dbReference>
<keyword evidence="2 4" id="KW-0548">Nucleotidyltransferase</keyword>
<dbReference type="PANTHER" id="PTHR10535:SF0">
    <property type="entry name" value="DNA-DIRECTED RNA POLYMERASES I, II, AND III SUBUNIT RPABC1"/>
    <property type="match status" value="1"/>
</dbReference>
<evidence type="ECO:0000259" key="5">
    <source>
        <dbReference type="Pfam" id="PF01191"/>
    </source>
</evidence>
<dbReference type="Gene3D" id="3.90.940.20">
    <property type="entry name" value="RPB5-like RNA polymerase subunit"/>
    <property type="match status" value="1"/>
</dbReference>
<name>A0A7C4HCX1_STAMA</name>
<dbReference type="EMBL" id="DTBJ01000013">
    <property type="protein sequence ID" value="HGM58164.1"/>
    <property type="molecule type" value="Genomic_DNA"/>
</dbReference>
<dbReference type="SUPFAM" id="SSF55287">
    <property type="entry name" value="RPB5-like RNA polymerase subunit"/>
    <property type="match status" value="1"/>
</dbReference>
<dbReference type="Pfam" id="PF01191">
    <property type="entry name" value="RNA_pol_Rpb5_C"/>
    <property type="match status" value="1"/>
</dbReference>
<evidence type="ECO:0000313" key="7">
    <source>
        <dbReference type="EMBL" id="HGU64669.1"/>
    </source>
</evidence>
<dbReference type="PANTHER" id="PTHR10535">
    <property type="entry name" value="DNA-DIRECTED RNA POLYMERASES I, II, AND III SUBUNIT RPABC1"/>
    <property type="match status" value="1"/>
</dbReference>
<dbReference type="NCBIfam" id="NF007129">
    <property type="entry name" value="PRK09570.1"/>
    <property type="match status" value="1"/>
</dbReference>
<sequence length="86" mass="9704">MEVNILEHELVPRHEVLKPEEAEEVLRKLGVKPTQIPWISIDDPVIRAIGAKPGDIVRIIRKSPTAGESIAYRYVVVDTPISVKKR</sequence>
<keyword evidence="1 4" id="KW-0240">DNA-directed RNA polymerase</keyword>
<comment type="subunit">
    <text evidence="4">Part of the RNA polymerase complex.</text>
</comment>
<dbReference type="GO" id="GO:0042797">
    <property type="term" value="P:tRNA transcription by RNA polymerase III"/>
    <property type="evidence" value="ECO:0007669"/>
    <property type="project" value="TreeGrafter"/>
</dbReference>
<dbReference type="HAMAP" id="MF_00025">
    <property type="entry name" value="RNApol_Rpo5_RPB5"/>
    <property type="match status" value="1"/>
</dbReference>
<dbReference type="GO" id="GO:0005737">
    <property type="term" value="C:cytoplasm"/>
    <property type="evidence" value="ECO:0007669"/>
    <property type="project" value="UniProtKB-SubCell"/>
</dbReference>
<dbReference type="InterPro" id="IPR035913">
    <property type="entry name" value="RPB5-like_sf"/>
</dbReference>
<comment type="similarity">
    <text evidence="4">Belongs to the archaeal Rpo5/eukaryotic RPB5 RNA polymerase subunit family.</text>
</comment>
<protein>
    <recommendedName>
        <fullName evidence="4">DNA-directed RNA polymerase subunit Rpo5</fullName>
        <ecNumber evidence="4">2.7.7.6</ecNumber>
    </recommendedName>
    <alternativeName>
        <fullName evidence="4">DNA-directed RNA polymerase subunit H</fullName>
    </alternativeName>
</protein>
<keyword evidence="4" id="KW-0963">Cytoplasm</keyword>
<evidence type="ECO:0000313" key="6">
    <source>
        <dbReference type="EMBL" id="HGM58164.1"/>
    </source>
</evidence>
<comment type="catalytic activity">
    <reaction evidence="4">
        <text>RNA(n) + a ribonucleoside 5'-triphosphate = RNA(n+1) + diphosphate</text>
        <dbReference type="Rhea" id="RHEA:21248"/>
        <dbReference type="Rhea" id="RHEA-COMP:14527"/>
        <dbReference type="Rhea" id="RHEA-COMP:17342"/>
        <dbReference type="ChEBI" id="CHEBI:33019"/>
        <dbReference type="ChEBI" id="CHEBI:61557"/>
        <dbReference type="ChEBI" id="CHEBI:140395"/>
        <dbReference type="EC" id="2.7.7.6"/>
    </reaction>
</comment>
<dbReference type="EMBL" id="DTAN01000018">
    <property type="protein sequence ID" value="HGU64669.1"/>
    <property type="molecule type" value="Genomic_DNA"/>
</dbReference>
<dbReference type="AlphaFoldDB" id="A0A7C4HCX1"/>
<comment type="subcellular location">
    <subcellularLocation>
        <location evidence="4">Cytoplasm</location>
    </subcellularLocation>
</comment>
<feature type="domain" description="RNA polymerase subunit H/Rpb5 C-terminal" evidence="5">
    <location>
        <begin position="3"/>
        <end position="75"/>
    </location>
</feature>
<gene>
    <name evidence="4" type="primary">rpo5</name>
    <name evidence="4" type="synonym">rpoH</name>
    <name evidence="7" type="ORF">ENT92_00425</name>
    <name evidence="6" type="ORF">ENU14_01040</name>
</gene>
<accession>A0A7C4HCX1</accession>
<keyword evidence="3 4" id="KW-0804">Transcription</keyword>
<dbReference type="EC" id="2.7.7.6" evidence="4"/>
<evidence type="ECO:0000256" key="4">
    <source>
        <dbReference type="HAMAP-Rule" id="MF_00025"/>
    </source>
</evidence>
<dbReference type="GO" id="GO:0003677">
    <property type="term" value="F:DNA binding"/>
    <property type="evidence" value="ECO:0007669"/>
    <property type="project" value="InterPro"/>
</dbReference>
<dbReference type="InterPro" id="IPR000783">
    <property type="entry name" value="RNA_pol_subH/Rpb5_C"/>
</dbReference>
<evidence type="ECO:0000256" key="3">
    <source>
        <dbReference type="ARBA" id="ARBA00023163"/>
    </source>
</evidence>
<comment type="function">
    <text evidence="4">DNA-dependent RNA polymerase (RNAP) catalyzes the transcription of DNA into RNA using the four ribonucleoside triphosphates as substrates.</text>
</comment>